<feature type="domain" description="Transposase IS204/IS1001/IS1096/IS1165 DDE" evidence="1">
    <location>
        <begin position="12"/>
        <end position="101"/>
    </location>
</feature>
<dbReference type="AlphaFoldDB" id="A0AAE3JJA4"/>
<protein>
    <submittedName>
        <fullName evidence="2">Transposase</fullName>
    </submittedName>
</protein>
<dbReference type="EMBL" id="JAINWA010000003">
    <property type="protein sequence ID" value="MCD1655196.1"/>
    <property type="molecule type" value="Genomic_DNA"/>
</dbReference>
<dbReference type="RefSeq" id="WP_408033986.1">
    <property type="nucleotide sequence ID" value="NZ_JAINWA010000003.1"/>
</dbReference>
<dbReference type="Pfam" id="PF01610">
    <property type="entry name" value="DDE_Tnp_ISL3"/>
    <property type="match status" value="1"/>
</dbReference>
<gene>
    <name evidence="2" type="ORF">K7J14_10850</name>
</gene>
<proteinExistence type="predicted"/>
<reference evidence="2" key="1">
    <citation type="submission" date="2021-08" db="EMBL/GenBank/DDBJ databases">
        <title>Comparative analyses of Brucepasteria parasyntrophica and Teretinema zuelzerae.</title>
        <authorList>
            <person name="Song Y."/>
            <person name="Brune A."/>
        </authorList>
    </citation>
    <scope>NUCLEOTIDE SEQUENCE</scope>
    <source>
        <strain evidence="2">DSM 1903</strain>
    </source>
</reference>
<organism evidence="2 3">
    <name type="scientific">Teretinema zuelzerae</name>
    <dbReference type="NCBI Taxonomy" id="156"/>
    <lineage>
        <taxon>Bacteria</taxon>
        <taxon>Pseudomonadati</taxon>
        <taxon>Spirochaetota</taxon>
        <taxon>Spirochaetia</taxon>
        <taxon>Spirochaetales</taxon>
        <taxon>Treponemataceae</taxon>
        <taxon>Teretinema</taxon>
    </lineage>
</organism>
<dbReference type="Proteomes" id="UP001198163">
    <property type="component" value="Unassembled WGS sequence"/>
</dbReference>
<accession>A0AAE3JJA4</accession>
<name>A0AAE3JJA4_9SPIR</name>
<keyword evidence="3" id="KW-1185">Reference proteome</keyword>
<evidence type="ECO:0000313" key="3">
    <source>
        <dbReference type="Proteomes" id="UP001198163"/>
    </source>
</evidence>
<sequence>MLFETKWFTTFLKETANGLWHFKYRGVAEKNWKQLLGWMSRSRLSPMIKVGRMVRRHLWGILNAITMQATNAIAESTNATIQKIKSRACGFRSRARFRLAILFHRGGLSMLPNGAIQA</sequence>
<evidence type="ECO:0000259" key="1">
    <source>
        <dbReference type="Pfam" id="PF01610"/>
    </source>
</evidence>
<dbReference type="InterPro" id="IPR002560">
    <property type="entry name" value="Transposase_DDE"/>
</dbReference>
<evidence type="ECO:0000313" key="2">
    <source>
        <dbReference type="EMBL" id="MCD1655196.1"/>
    </source>
</evidence>
<comment type="caution">
    <text evidence="2">The sequence shown here is derived from an EMBL/GenBank/DDBJ whole genome shotgun (WGS) entry which is preliminary data.</text>
</comment>